<dbReference type="RefSeq" id="WP_344618366.1">
    <property type="nucleotide sequence ID" value="NZ_BAAARV010000085.1"/>
</dbReference>
<dbReference type="Gene3D" id="1.10.3720.10">
    <property type="entry name" value="MetI-like"/>
    <property type="match status" value="1"/>
</dbReference>
<dbReference type="CDD" id="cd06261">
    <property type="entry name" value="TM_PBP2"/>
    <property type="match status" value="1"/>
</dbReference>
<keyword evidence="5 7" id="KW-1133">Transmembrane helix</keyword>
<evidence type="ECO:0000256" key="3">
    <source>
        <dbReference type="ARBA" id="ARBA00022475"/>
    </source>
</evidence>
<keyword evidence="10" id="KW-1185">Reference proteome</keyword>
<evidence type="ECO:0000256" key="4">
    <source>
        <dbReference type="ARBA" id="ARBA00022692"/>
    </source>
</evidence>
<keyword evidence="3" id="KW-1003">Cell membrane</keyword>
<comment type="subcellular location">
    <subcellularLocation>
        <location evidence="1 7">Cell membrane</location>
        <topology evidence="1 7">Multi-pass membrane protein</topology>
    </subcellularLocation>
</comment>
<feature type="transmembrane region" description="Helical" evidence="7">
    <location>
        <begin position="270"/>
        <end position="292"/>
    </location>
</feature>
<feature type="domain" description="ABC transmembrane type-1" evidence="8">
    <location>
        <begin position="67"/>
        <end position="291"/>
    </location>
</feature>
<sequence length="302" mass="33156">MRHGRRLFAITFLMPAVAVYAVFVISPYLQAFQVSATNWRGLSPTWDYVGTENFTRLLSDEYFWNALKHNAVLLAVLPIATIALGLFFASMLSIGGHGGRAGVQGIRGSGVYRIVYFFPQVLSVAIVGVLWREMYAPDGGLVNGFLRAVGLGTLARPWLGSEDFAFWAVLIVMIWSNVGFYVVLFGAAMGAIPREIYEAALLDGAGRFVTLLRITIPLLWDTIQVAWVYLAIIALDGFALVQIITNGGPNFSTDVVGLRLYNTAFGDSKFGYASAIGVAMFFIVLSVAIASLRLTRRERVEY</sequence>
<dbReference type="PROSITE" id="PS50928">
    <property type="entry name" value="ABC_TM1"/>
    <property type="match status" value="1"/>
</dbReference>
<dbReference type="PANTHER" id="PTHR30193:SF41">
    <property type="entry name" value="DIACETYLCHITOBIOSE UPTAKE SYSTEM PERMEASE PROTEIN NGCF"/>
    <property type="match status" value="1"/>
</dbReference>
<evidence type="ECO:0000256" key="7">
    <source>
        <dbReference type="RuleBase" id="RU363032"/>
    </source>
</evidence>
<feature type="transmembrane region" description="Helical" evidence="7">
    <location>
        <begin position="114"/>
        <end position="131"/>
    </location>
</feature>
<gene>
    <name evidence="9" type="ORF">GCM10010170_085300</name>
</gene>
<protein>
    <submittedName>
        <fullName evidence="9">Sugar ABC transporter permease</fullName>
    </submittedName>
</protein>
<comment type="similarity">
    <text evidence="7">Belongs to the binding-protein-dependent transport system permease family.</text>
</comment>
<dbReference type="Proteomes" id="UP001501444">
    <property type="component" value="Unassembled WGS sequence"/>
</dbReference>
<dbReference type="PANTHER" id="PTHR30193">
    <property type="entry name" value="ABC TRANSPORTER PERMEASE PROTEIN"/>
    <property type="match status" value="1"/>
</dbReference>
<dbReference type="InterPro" id="IPR035906">
    <property type="entry name" value="MetI-like_sf"/>
</dbReference>
<feature type="transmembrane region" description="Helical" evidence="7">
    <location>
        <begin position="7"/>
        <end position="29"/>
    </location>
</feature>
<dbReference type="InterPro" id="IPR051393">
    <property type="entry name" value="ABC_transporter_permease"/>
</dbReference>
<dbReference type="InterPro" id="IPR000515">
    <property type="entry name" value="MetI-like"/>
</dbReference>
<proteinExistence type="inferred from homology"/>
<dbReference type="SUPFAM" id="SSF161098">
    <property type="entry name" value="MetI-like"/>
    <property type="match status" value="1"/>
</dbReference>
<dbReference type="EMBL" id="BAAARV010000085">
    <property type="protein sequence ID" value="GAA2378982.1"/>
    <property type="molecule type" value="Genomic_DNA"/>
</dbReference>
<keyword evidence="6 7" id="KW-0472">Membrane</keyword>
<evidence type="ECO:0000259" key="8">
    <source>
        <dbReference type="PROSITE" id="PS50928"/>
    </source>
</evidence>
<evidence type="ECO:0000256" key="2">
    <source>
        <dbReference type="ARBA" id="ARBA00022448"/>
    </source>
</evidence>
<comment type="caution">
    <text evidence="9">The sequence shown here is derived from an EMBL/GenBank/DDBJ whole genome shotgun (WGS) entry which is preliminary data.</text>
</comment>
<evidence type="ECO:0000256" key="6">
    <source>
        <dbReference type="ARBA" id="ARBA00023136"/>
    </source>
</evidence>
<reference evidence="9 10" key="1">
    <citation type="journal article" date="2019" name="Int. J. Syst. Evol. Microbiol.">
        <title>The Global Catalogue of Microorganisms (GCM) 10K type strain sequencing project: providing services to taxonomists for standard genome sequencing and annotation.</title>
        <authorList>
            <consortium name="The Broad Institute Genomics Platform"/>
            <consortium name="The Broad Institute Genome Sequencing Center for Infectious Disease"/>
            <person name="Wu L."/>
            <person name="Ma J."/>
        </authorList>
    </citation>
    <scope>NUCLEOTIDE SEQUENCE [LARGE SCALE GENOMIC DNA]</scope>
    <source>
        <strain evidence="9 10">JCM 3272</strain>
    </source>
</reference>
<evidence type="ECO:0000313" key="10">
    <source>
        <dbReference type="Proteomes" id="UP001501444"/>
    </source>
</evidence>
<feature type="transmembrane region" description="Helical" evidence="7">
    <location>
        <begin position="226"/>
        <end position="245"/>
    </location>
</feature>
<feature type="transmembrane region" description="Helical" evidence="7">
    <location>
        <begin position="164"/>
        <end position="187"/>
    </location>
</feature>
<evidence type="ECO:0000313" key="9">
    <source>
        <dbReference type="EMBL" id="GAA2378982.1"/>
    </source>
</evidence>
<organism evidence="9 10">
    <name type="scientific">Dactylosporangium salmoneum</name>
    <dbReference type="NCBI Taxonomy" id="53361"/>
    <lineage>
        <taxon>Bacteria</taxon>
        <taxon>Bacillati</taxon>
        <taxon>Actinomycetota</taxon>
        <taxon>Actinomycetes</taxon>
        <taxon>Micromonosporales</taxon>
        <taxon>Micromonosporaceae</taxon>
        <taxon>Dactylosporangium</taxon>
    </lineage>
</organism>
<evidence type="ECO:0000256" key="5">
    <source>
        <dbReference type="ARBA" id="ARBA00022989"/>
    </source>
</evidence>
<accession>A0ABN3HFN7</accession>
<evidence type="ECO:0000256" key="1">
    <source>
        <dbReference type="ARBA" id="ARBA00004651"/>
    </source>
</evidence>
<name>A0ABN3HFN7_9ACTN</name>
<feature type="transmembrane region" description="Helical" evidence="7">
    <location>
        <begin position="71"/>
        <end position="94"/>
    </location>
</feature>
<dbReference type="Pfam" id="PF00528">
    <property type="entry name" value="BPD_transp_1"/>
    <property type="match status" value="1"/>
</dbReference>
<keyword evidence="2 7" id="KW-0813">Transport</keyword>
<keyword evidence="4 7" id="KW-0812">Transmembrane</keyword>